<name>A0ABS2PG38_9BACL</name>
<dbReference type="EMBL" id="JAFBEC010000012">
    <property type="protein sequence ID" value="MBM7634388.1"/>
    <property type="molecule type" value="Genomic_DNA"/>
</dbReference>
<evidence type="ECO:0000313" key="3">
    <source>
        <dbReference type="EMBL" id="MBM7634388.1"/>
    </source>
</evidence>
<dbReference type="InterPro" id="IPR009936">
    <property type="entry name" value="DUF1468"/>
</dbReference>
<sequence length="143" mass="15845">MKRLHANHIISLLLLVFAATAFIMAQSFTPSSGAAPGPAFFPQVLSVLLFILAIILAFQTPTDTDKKLNLNVVFIMIAFGVYVYLVEPIGFVVSTVIFTAGYLLLLGERRWYFIIPAAILLPLIVSYSFEHLLHVPIPHGLLY</sequence>
<dbReference type="Pfam" id="PF07331">
    <property type="entry name" value="TctB"/>
    <property type="match status" value="1"/>
</dbReference>
<evidence type="ECO:0000259" key="2">
    <source>
        <dbReference type="Pfam" id="PF07331"/>
    </source>
</evidence>
<keyword evidence="1" id="KW-0812">Transmembrane</keyword>
<protein>
    <submittedName>
        <fullName evidence="3">Tricarboxylic transport membrane protein</fullName>
    </submittedName>
</protein>
<dbReference type="Proteomes" id="UP000741863">
    <property type="component" value="Unassembled WGS sequence"/>
</dbReference>
<feature type="domain" description="DUF1468" evidence="2">
    <location>
        <begin position="9"/>
        <end position="138"/>
    </location>
</feature>
<reference evidence="3 4" key="1">
    <citation type="submission" date="2021-01" db="EMBL/GenBank/DDBJ databases">
        <title>Genomic Encyclopedia of Type Strains, Phase IV (KMG-IV): sequencing the most valuable type-strain genomes for metagenomic binning, comparative biology and taxonomic classification.</title>
        <authorList>
            <person name="Goeker M."/>
        </authorList>
    </citation>
    <scope>NUCLEOTIDE SEQUENCE [LARGE SCALE GENOMIC DNA]</scope>
    <source>
        <strain evidence="3 4">DSM 25540</strain>
    </source>
</reference>
<feature type="transmembrane region" description="Helical" evidence="1">
    <location>
        <begin position="72"/>
        <end position="105"/>
    </location>
</feature>
<gene>
    <name evidence="3" type="ORF">JOD17_003494</name>
</gene>
<feature type="transmembrane region" description="Helical" evidence="1">
    <location>
        <begin position="111"/>
        <end position="129"/>
    </location>
</feature>
<accession>A0ABS2PG38</accession>
<keyword evidence="1" id="KW-0472">Membrane</keyword>
<feature type="transmembrane region" description="Helical" evidence="1">
    <location>
        <begin position="41"/>
        <end position="60"/>
    </location>
</feature>
<organism evidence="3 4">
    <name type="scientific">Geomicrobium sediminis</name>
    <dbReference type="NCBI Taxonomy" id="1347788"/>
    <lineage>
        <taxon>Bacteria</taxon>
        <taxon>Bacillati</taxon>
        <taxon>Bacillota</taxon>
        <taxon>Bacilli</taxon>
        <taxon>Bacillales</taxon>
        <taxon>Geomicrobium</taxon>
    </lineage>
</organism>
<proteinExistence type="predicted"/>
<keyword evidence="4" id="KW-1185">Reference proteome</keyword>
<evidence type="ECO:0000313" key="4">
    <source>
        <dbReference type="Proteomes" id="UP000741863"/>
    </source>
</evidence>
<dbReference type="RefSeq" id="WP_204699167.1">
    <property type="nucleotide sequence ID" value="NZ_JAFBEC010000012.1"/>
</dbReference>
<keyword evidence="1" id="KW-1133">Transmembrane helix</keyword>
<evidence type="ECO:0000256" key="1">
    <source>
        <dbReference type="SAM" id="Phobius"/>
    </source>
</evidence>
<comment type="caution">
    <text evidence="3">The sequence shown here is derived from an EMBL/GenBank/DDBJ whole genome shotgun (WGS) entry which is preliminary data.</text>
</comment>